<proteinExistence type="predicted"/>
<feature type="region of interest" description="Disordered" evidence="1">
    <location>
        <begin position="1"/>
        <end position="38"/>
    </location>
</feature>
<evidence type="ECO:0000313" key="2">
    <source>
        <dbReference type="EMBL" id="KAF2185763.1"/>
    </source>
</evidence>
<dbReference type="AlphaFoldDB" id="A0A6A6E3M5"/>
<dbReference type="EMBL" id="ML994632">
    <property type="protein sequence ID" value="KAF2185763.1"/>
    <property type="molecule type" value="Genomic_DNA"/>
</dbReference>
<organism evidence="2 3">
    <name type="scientific">Zopfia rhizophila CBS 207.26</name>
    <dbReference type="NCBI Taxonomy" id="1314779"/>
    <lineage>
        <taxon>Eukaryota</taxon>
        <taxon>Fungi</taxon>
        <taxon>Dikarya</taxon>
        <taxon>Ascomycota</taxon>
        <taxon>Pezizomycotina</taxon>
        <taxon>Dothideomycetes</taxon>
        <taxon>Dothideomycetes incertae sedis</taxon>
        <taxon>Zopfiaceae</taxon>
        <taxon>Zopfia</taxon>
    </lineage>
</organism>
<evidence type="ECO:0000256" key="1">
    <source>
        <dbReference type="SAM" id="MobiDB-lite"/>
    </source>
</evidence>
<reference evidence="2" key="1">
    <citation type="journal article" date="2020" name="Stud. Mycol.">
        <title>101 Dothideomycetes genomes: a test case for predicting lifestyles and emergence of pathogens.</title>
        <authorList>
            <person name="Haridas S."/>
            <person name="Albert R."/>
            <person name="Binder M."/>
            <person name="Bloem J."/>
            <person name="Labutti K."/>
            <person name="Salamov A."/>
            <person name="Andreopoulos B."/>
            <person name="Baker S."/>
            <person name="Barry K."/>
            <person name="Bills G."/>
            <person name="Bluhm B."/>
            <person name="Cannon C."/>
            <person name="Castanera R."/>
            <person name="Culley D."/>
            <person name="Daum C."/>
            <person name="Ezra D."/>
            <person name="Gonzalez J."/>
            <person name="Henrissat B."/>
            <person name="Kuo A."/>
            <person name="Liang C."/>
            <person name="Lipzen A."/>
            <person name="Lutzoni F."/>
            <person name="Magnuson J."/>
            <person name="Mondo S."/>
            <person name="Nolan M."/>
            <person name="Ohm R."/>
            <person name="Pangilinan J."/>
            <person name="Park H.-J."/>
            <person name="Ramirez L."/>
            <person name="Alfaro M."/>
            <person name="Sun H."/>
            <person name="Tritt A."/>
            <person name="Yoshinaga Y."/>
            <person name="Zwiers L.-H."/>
            <person name="Turgeon B."/>
            <person name="Goodwin S."/>
            <person name="Spatafora J."/>
            <person name="Crous P."/>
            <person name="Grigoriev I."/>
        </authorList>
    </citation>
    <scope>NUCLEOTIDE SEQUENCE</scope>
    <source>
        <strain evidence="2">CBS 207.26</strain>
    </source>
</reference>
<protein>
    <submittedName>
        <fullName evidence="2">Uncharacterized protein</fullName>
    </submittedName>
</protein>
<sequence>MAGRYIPPHLRQRTEASPAGGEQTTPSPRRASTSSTFDSNLLTMKEIHTYFWKDYEGATDSKHNTTLHASYEIPDSVSWVLLFNGANPKWESDKIIFVKSNLALLPEIKESGKGEEAESNNQENALGIDKTTTAPEFPYNPSKEGPPVDHPAIAVFEQPHRGHHSRSFRFLGWYRIARIDLLEPHSEALIRMLSKKWEITDKYGSVKHRSRDAKGWQESMSQKWAVLQMEEDKEAMGAKGEPKIERIDEDEEMIGQHGGKSVNDMLAEMRLKDAKKEEKKKIQASVKQSEPSSEEGVLLAG</sequence>
<dbReference type="Proteomes" id="UP000800200">
    <property type="component" value="Unassembled WGS sequence"/>
</dbReference>
<name>A0A6A6E3M5_9PEZI</name>
<feature type="compositionally biased region" description="Low complexity" evidence="1">
    <location>
        <begin position="24"/>
        <end position="36"/>
    </location>
</feature>
<gene>
    <name evidence="2" type="ORF">K469DRAFT_156435</name>
</gene>
<keyword evidence="3" id="KW-1185">Reference proteome</keyword>
<accession>A0A6A6E3M5</accession>
<dbReference type="OrthoDB" id="2563155at2759"/>
<feature type="region of interest" description="Disordered" evidence="1">
    <location>
        <begin position="112"/>
        <end position="137"/>
    </location>
</feature>
<feature type="compositionally biased region" description="Polar residues" evidence="1">
    <location>
        <begin position="119"/>
        <end position="134"/>
    </location>
</feature>
<evidence type="ECO:0000313" key="3">
    <source>
        <dbReference type="Proteomes" id="UP000800200"/>
    </source>
</evidence>
<feature type="region of interest" description="Disordered" evidence="1">
    <location>
        <begin position="273"/>
        <end position="301"/>
    </location>
</feature>